<name>A0AA86RZP7_9FABA</name>
<sequence>MKQSWVACEHDKNRSRCGTYHKHFNVENLDLCMQIFLTLNDAVQATVYRRLFPMLSVLRATKFPCHAVLYMMGSLLCTLSLLRYLANYCDLCKRFHPENSEHKTTQFMQSAELYKSGPLLAMPYAIIQYLQASIYGG</sequence>
<dbReference type="Proteomes" id="UP001189624">
    <property type="component" value="Chromosome 2"/>
</dbReference>
<proteinExistence type="predicted"/>
<accession>A0AA86RZP7</accession>
<protein>
    <submittedName>
        <fullName evidence="2">Uncharacterized protein</fullName>
    </submittedName>
</protein>
<keyword evidence="3" id="KW-1185">Reference proteome</keyword>
<evidence type="ECO:0000256" key="1">
    <source>
        <dbReference type="SAM" id="Phobius"/>
    </source>
</evidence>
<evidence type="ECO:0000313" key="3">
    <source>
        <dbReference type="Proteomes" id="UP001189624"/>
    </source>
</evidence>
<dbReference type="AlphaFoldDB" id="A0AA86RZP7"/>
<evidence type="ECO:0000313" key="2">
    <source>
        <dbReference type="EMBL" id="CAJ1933475.1"/>
    </source>
</evidence>
<gene>
    <name evidence="2" type="ORF">AYBTSS11_LOCUS6370</name>
</gene>
<keyword evidence="1" id="KW-0812">Transmembrane</keyword>
<feature type="transmembrane region" description="Helical" evidence="1">
    <location>
        <begin position="67"/>
        <end position="86"/>
    </location>
</feature>
<keyword evidence="1" id="KW-0472">Membrane</keyword>
<dbReference type="Gramene" id="rna-AYBTSS11_LOCUS6370">
    <property type="protein sequence ID" value="CAJ1933475.1"/>
    <property type="gene ID" value="gene-AYBTSS11_LOCUS6370"/>
</dbReference>
<dbReference type="EMBL" id="OY731399">
    <property type="protein sequence ID" value="CAJ1933475.1"/>
    <property type="molecule type" value="Genomic_DNA"/>
</dbReference>
<reference evidence="2" key="1">
    <citation type="submission" date="2023-10" db="EMBL/GenBank/DDBJ databases">
        <authorList>
            <person name="Domelevo Entfellner J.-B."/>
        </authorList>
    </citation>
    <scope>NUCLEOTIDE SEQUENCE</scope>
</reference>
<keyword evidence="1" id="KW-1133">Transmembrane helix</keyword>
<organism evidence="2 3">
    <name type="scientific">Sphenostylis stenocarpa</name>
    <dbReference type="NCBI Taxonomy" id="92480"/>
    <lineage>
        <taxon>Eukaryota</taxon>
        <taxon>Viridiplantae</taxon>
        <taxon>Streptophyta</taxon>
        <taxon>Embryophyta</taxon>
        <taxon>Tracheophyta</taxon>
        <taxon>Spermatophyta</taxon>
        <taxon>Magnoliopsida</taxon>
        <taxon>eudicotyledons</taxon>
        <taxon>Gunneridae</taxon>
        <taxon>Pentapetalae</taxon>
        <taxon>rosids</taxon>
        <taxon>fabids</taxon>
        <taxon>Fabales</taxon>
        <taxon>Fabaceae</taxon>
        <taxon>Papilionoideae</taxon>
        <taxon>50 kb inversion clade</taxon>
        <taxon>NPAAA clade</taxon>
        <taxon>indigoferoid/millettioid clade</taxon>
        <taxon>Phaseoleae</taxon>
        <taxon>Sphenostylis</taxon>
    </lineage>
</organism>